<dbReference type="AlphaFoldDB" id="A0A1N6SNE9"/>
<accession>A0A1N6SNE9</accession>
<dbReference type="PROSITE" id="PS00583">
    <property type="entry name" value="PFKB_KINASES_1"/>
    <property type="match status" value="1"/>
</dbReference>
<comment type="similarity">
    <text evidence="1">Belongs to the carbohydrate kinase pfkB family.</text>
</comment>
<dbReference type="PRINTS" id="PR00990">
    <property type="entry name" value="RIBOKINASE"/>
</dbReference>
<dbReference type="Proteomes" id="UP000185669">
    <property type="component" value="Unassembled WGS sequence"/>
</dbReference>
<dbReference type="EMBL" id="FTNC01000004">
    <property type="protein sequence ID" value="SIQ42574.1"/>
    <property type="molecule type" value="Genomic_DNA"/>
</dbReference>
<feature type="domain" description="Carbohydrate kinase PfkB" evidence="13">
    <location>
        <begin position="5"/>
        <end position="295"/>
    </location>
</feature>
<dbReference type="CDD" id="cd01174">
    <property type="entry name" value="ribokinase"/>
    <property type="match status" value="1"/>
</dbReference>
<dbReference type="PANTHER" id="PTHR10584">
    <property type="entry name" value="SUGAR KINASE"/>
    <property type="match status" value="1"/>
</dbReference>
<comment type="subcellular location">
    <subcellularLocation>
        <location evidence="12">Cytoplasm</location>
    </subcellularLocation>
</comment>
<dbReference type="GO" id="GO:0005524">
    <property type="term" value="F:ATP binding"/>
    <property type="evidence" value="ECO:0007669"/>
    <property type="project" value="UniProtKB-UniRule"/>
</dbReference>
<protein>
    <recommendedName>
        <fullName evidence="3 12">Ribokinase</fullName>
        <shortName evidence="12">RK</shortName>
        <ecNumber evidence="2 12">2.7.1.15</ecNumber>
    </recommendedName>
</protein>
<keyword evidence="4 12" id="KW-0808">Transferase</keyword>
<dbReference type="PANTHER" id="PTHR10584:SF166">
    <property type="entry name" value="RIBOKINASE"/>
    <property type="match status" value="1"/>
</dbReference>
<evidence type="ECO:0000313" key="15">
    <source>
        <dbReference type="Proteomes" id="UP000185669"/>
    </source>
</evidence>
<evidence type="ECO:0000256" key="9">
    <source>
        <dbReference type="ARBA" id="ARBA00022842"/>
    </source>
</evidence>
<dbReference type="OrthoDB" id="9775849at2"/>
<reference evidence="15" key="1">
    <citation type="submission" date="2017-01" db="EMBL/GenBank/DDBJ databases">
        <authorList>
            <person name="Varghese N."/>
            <person name="Submissions S."/>
        </authorList>
    </citation>
    <scope>NUCLEOTIDE SEQUENCE [LARGE SCALE GENOMIC DNA]</scope>
    <source>
        <strain evidence="15">ATCC 700103</strain>
    </source>
</reference>
<dbReference type="Gene3D" id="3.40.1190.20">
    <property type="match status" value="1"/>
</dbReference>
<dbReference type="GO" id="GO:0005737">
    <property type="term" value="C:cytoplasm"/>
    <property type="evidence" value="ECO:0007669"/>
    <property type="project" value="UniProtKB-SubCell"/>
</dbReference>
<proteinExistence type="inferred from homology"/>
<dbReference type="InterPro" id="IPR002173">
    <property type="entry name" value="Carboh/pur_kinase_PfkB_CS"/>
</dbReference>
<feature type="binding site" evidence="12">
    <location>
        <begin position="222"/>
        <end position="227"/>
    </location>
    <ligand>
        <name>ATP</name>
        <dbReference type="ChEBI" id="CHEBI:30616"/>
    </ligand>
</feature>
<keyword evidence="12" id="KW-0963">Cytoplasm</keyword>
<comment type="catalytic activity">
    <reaction evidence="12">
        <text>D-ribose + ATP = D-ribose 5-phosphate + ADP + H(+)</text>
        <dbReference type="Rhea" id="RHEA:13697"/>
        <dbReference type="ChEBI" id="CHEBI:15378"/>
        <dbReference type="ChEBI" id="CHEBI:30616"/>
        <dbReference type="ChEBI" id="CHEBI:47013"/>
        <dbReference type="ChEBI" id="CHEBI:78346"/>
        <dbReference type="ChEBI" id="CHEBI:456216"/>
        <dbReference type="EC" id="2.7.1.15"/>
    </reaction>
</comment>
<keyword evidence="7 12" id="KW-0418">Kinase</keyword>
<feature type="binding site" evidence="12">
    <location>
        <position position="289"/>
    </location>
    <ligand>
        <name>K(+)</name>
        <dbReference type="ChEBI" id="CHEBI:29103"/>
    </ligand>
</feature>
<dbReference type="HAMAP" id="MF_01987">
    <property type="entry name" value="Ribokinase"/>
    <property type="match status" value="1"/>
</dbReference>
<keyword evidence="9 12" id="KW-0460">Magnesium</keyword>
<comment type="function">
    <text evidence="12">Catalyzes the phosphorylation of ribose at O-5 in a reaction requiring ATP and magnesium. The resulting D-ribose-5-phosphate can then be used either for sythesis of nucleotides, histidine, and tryptophan, or as a component of the pentose phosphate pathway.</text>
</comment>
<keyword evidence="6 12" id="KW-0547">Nucleotide-binding</keyword>
<feature type="binding site" evidence="12">
    <location>
        <position position="142"/>
    </location>
    <ligand>
        <name>substrate</name>
    </ligand>
</feature>
<evidence type="ECO:0000256" key="12">
    <source>
        <dbReference type="HAMAP-Rule" id="MF_01987"/>
    </source>
</evidence>
<feature type="binding site" evidence="12">
    <location>
        <position position="254"/>
    </location>
    <ligand>
        <name>substrate</name>
    </ligand>
</feature>
<feature type="binding site" evidence="12">
    <location>
        <position position="287"/>
    </location>
    <ligand>
        <name>K(+)</name>
        <dbReference type="ChEBI" id="CHEBI:29103"/>
    </ligand>
</feature>
<evidence type="ECO:0000256" key="11">
    <source>
        <dbReference type="ARBA" id="ARBA00023277"/>
    </source>
</evidence>
<dbReference type="GO" id="GO:0046872">
    <property type="term" value="F:metal ion binding"/>
    <property type="evidence" value="ECO:0007669"/>
    <property type="project" value="UniProtKB-KW"/>
</dbReference>
<comment type="subunit">
    <text evidence="12">Homodimer.</text>
</comment>
<keyword evidence="11 12" id="KW-0119">Carbohydrate metabolism</keyword>
<comment type="cofactor">
    <cofactor evidence="12">
        <name>Mg(2+)</name>
        <dbReference type="ChEBI" id="CHEBI:18420"/>
    </cofactor>
    <text evidence="12">Requires a divalent cation, most likely magnesium in vivo, as an electrophilic catalyst to aid phosphoryl group transfer. It is the chelate of the metal and the nucleotide that is the actual substrate.</text>
</comment>
<dbReference type="GO" id="GO:0019303">
    <property type="term" value="P:D-ribose catabolic process"/>
    <property type="evidence" value="ECO:0007669"/>
    <property type="project" value="UniProtKB-UniRule"/>
</dbReference>
<feature type="binding site" evidence="12">
    <location>
        <begin position="14"/>
        <end position="16"/>
    </location>
    <ligand>
        <name>substrate</name>
    </ligand>
</feature>
<evidence type="ECO:0000256" key="6">
    <source>
        <dbReference type="ARBA" id="ARBA00022741"/>
    </source>
</evidence>
<dbReference type="Pfam" id="PF00294">
    <property type="entry name" value="PfkB"/>
    <property type="match status" value="1"/>
</dbReference>
<evidence type="ECO:0000259" key="13">
    <source>
        <dbReference type="Pfam" id="PF00294"/>
    </source>
</evidence>
<feature type="binding site" evidence="12">
    <location>
        <position position="284"/>
    </location>
    <ligand>
        <name>K(+)</name>
        <dbReference type="ChEBI" id="CHEBI:29103"/>
    </ligand>
</feature>
<evidence type="ECO:0000256" key="4">
    <source>
        <dbReference type="ARBA" id="ARBA00022679"/>
    </source>
</evidence>
<sequence>MKKDNSIVVIGSLNYDILLKQKRLPKLGETYTVDSVKTGGGGEGANQAVQCRKMGIETYMLGSVGKDVFGDYLVNKLKNYNVNIDYIKRNSKITGLGINNILDDGSLYANIVQGANFSLKKNDLEKFENQIKKSKVMLLQLEIPTSIVELAIDLAAKHDCYIILNAAPAKEVSKDTLKKVDCLIVNEVEASYYCNKDIEDIKSAMEKHHELLNMIKEVLIITMGSKGSCLFYEDNKIHIPALKVKAVDTTGAGDTFVGVFASKLIEGYNYVEAIKYASAASSITVQKHGAQEIMPYKSDIDNIFSNNKFEIKKY</sequence>
<gene>
    <name evidence="12" type="primary">rbsK</name>
    <name evidence="14" type="ORF">SAMN05421834_10492</name>
</gene>
<dbReference type="InterPro" id="IPR011611">
    <property type="entry name" value="PfkB_dom"/>
</dbReference>
<dbReference type="UniPathway" id="UPA00916">
    <property type="reaction ID" value="UER00889"/>
</dbReference>
<evidence type="ECO:0000256" key="8">
    <source>
        <dbReference type="ARBA" id="ARBA00022840"/>
    </source>
</evidence>
<feature type="binding site" evidence="12">
    <location>
        <position position="248"/>
    </location>
    <ligand>
        <name>K(+)</name>
        <dbReference type="ChEBI" id="CHEBI:29103"/>
    </ligand>
</feature>
<dbReference type="InterPro" id="IPR002139">
    <property type="entry name" value="Ribo/fructo_kinase"/>
</dbReference>
<dbReference type="InterPro" id="IPR011877">
    <property type="entry name" value="Ribokinase"/>
</dbReference>
<evidence type="ECO:0000256" key="2">
    <source>
        <dbReference type="ARBA" id="ARBA00012035"/>
    </source>
</evidence>
<keyword evidence="15" id="KW-1185">Reference proteome</keyword>
<comment type="similarity">
    <text evidence="12">Belongs to the carbohydrate kinase PfkB family. Ribokinase subfamily.</text>
</comment>
<keyword evidence="8 12" id="KW-0067">ATP-binding</keyword>
<evidence type="ECO:0000256" key="1">
    <source>
        <dbReference type="ARBA" id="ARBA00005380"/>
    </source>
</evidence>
<feature type="active site" description="Proton acceptor" evidence="12">
    <location>
        <position position="254"/>
    </location>
</feature>
<comment type="pathway">
    <text evidence="12">Carbohydrate metabolism; D-ribose degradation; D-ribose 5-phosphate from beta-D-ribopyranose: step 2/2.</text>
</comment>
<evidence type="ECO:0000256" key="5">
    <source>
        <dbReference type="ARBA" id="ARBA00022723"/>
    </source>
</evidence>
<comment type="caution">
    <text evidence="12">Lacks conserved residue(s) required for the propagation of feature annotation.</text>
</comment>
<dbReference type="EC" id="2.7.1.15" evidence="2 12"/>
<dbReference type="STRING" id="56779.SAMN05421834_10492"/>
<dbReference type="GO" id="GO:0004747">
    <property type="term" value="F:ribokinase activity"/>
    <property type="evidence" value="ECO:0007669"/>
    <property type="project" value="UniProtKB-UniRule"/>
</dbReference>
<dbReference type="SUPFAM" id="SSF53613">
    <property type="entry name" value="Ribokinase-like"/>
    <property type="match status" value="1"/>
</dbReference>
<feature type="binding site" evidence="12">
    <location>
        <begin position="253"/>
        <end position="254"/>
    </location>
    <ligand>
        <name>ATP</name>
        <dbReference type="ChEBI" id="CHEBI:30616"/>
    </ligand>
</feature>
<dbReference type="RefSeq" id="WP_076544118.1">
    <property type="nucleotide sequence ID" value="NZ_FTNC01000004.1"/>
</dbReference>
<evidence type="ECO:0000313" key="14">
    <source>
        <dbReference type="EMBL" id="SIQ42574.1"/>
    </source>
</evidence>
<feature type="binding site" evidence="12">
    <location>
        <position position="186"/>
    </location>
    <ligand>
        <name>ATP</name>
        <dbReference type="ChEBI" id="CHEBI:30616"/>
    </ligand>
</feature>
<dbReference type="InterPro" id="IPR029056">
    <property type="entry name" value="Ribokinase-like"/>
</dbReference>
<feature type="binding site" evidence="12">
    <location>
        <position position="250"/>
    </location>
    <ligand>
        <name>K(+)</name>
        <dbReference type="ChEBI" id="CHEBI:29103"/>
    </ligand>
</feature>
<comment type="activity regulation">
    <text evidence="12">Activated by a monovalent cation that binds near, but not in, the active site. The most likely occupant of the site in vivo is potassium. Ion binding induces a conformational change that may alter substrate affinity.</text>
</comment>
<evidence type="ECO:0000256" key="3">
    <source>
        <dbReference type="ARBA" id="ARBA00016943"/>
    </source>
</evidence>
<keyword evidence="10 12" id="KW-0630">Potassium</keyword>
<evidence type="ECO:0000256" key="10">
    <source>
        <dbReference type="ARBA" id="ARBA00022958"/>
    </source>
</evidence>
<keyword evidence="5 12" id="KW-0479">Metal-binding</keyword>
<evidence type="ECO:0000256" key="7">
    <source>
        <dbReference type="ARBA" id="ARBA00022777"/>
    </source>
</evidence>
<organism evidence="14 15">
    <name type="scientific">Halanaerobium kushneri</name>
    <dbReference type="NCBI Taxonomy" id="56779"/>
    <lineage>
        <taxon>Bacteria</taxon>
        <taxon>Bacillati</taxon>
        <taxon>Bacillota</taxon>
        <taxon>Clostridia</taxon>
        <taxon>Halanaerobiales</taxon>
        <taxon>Halanaerobiaceae</taxon>
        <taxon>Halanaerobium</taxon>
    </lineage>
</organism>
<name>A0A1N6SNE9_9FIRM</name>